<dbReference type="Proteomes" id="UP001176941">
    <property type="component" value="Chromosome 4"/>
</dbReference>
<reference evidence="2" key="1">
    <citation type="submission" date="2023-04" db="EMBL/GenBank/DDBJ databases">
        <authorList>
            <consortium name="ELIXIR-Norway"/>
        </authorList>
    </citation>
    <scope>NUCLEOTIDE SEQUENCE [LARGE SCALE GENOMIC DNA]</scope>
</reference>
<feature type="region of interest" description="Disordered" evidence="1">
    <location>
        <begin position="36"/>
        <end position="60"/>
    </location>
</feature>
<protein>
    <submittedName>
        <fullName evidence="2">Uncharacterized protein</fullName>
    </submittedName>
</protein>
<name>A0ABN8ZNF9_RANTA</name>
<gene>
    <name evidence="2" type="ORF">MRATA1EN1_LOCUS23972</name>
</gene>
<evidence type="ECO:0000313" key="3">
    <source>
        <dbReference type="Proteomes" id="UP001176941"/>
    </source>
</evidence>
<evidence type="ECO:0000313" key="2">
    <source>
        <dbReference type="EMBL" id="CAI9175010.1"/>
    </source>
</evidence>
<evidence type="ECO:0000256" key="1">
    <source>
        <dbReference type="SAM" id="MobiDB-lite"/>
    </source>
</evidence>
<dbReference type="EMBL" id="OX459940">
    <property type="protein sequence ID" value="CAI9175010.1"/>
    <property type="molecule type" value="Genomic_DNA"/>
</dbReference>
<organism evidence="2 3">
    <name type="scientific">Rangifer tarandus platyrhynchus</name>
    <name type="common">Svalbard reindeer</name>
    <dbReference type="NCBI Taxonomy" id="3082113"/>
    <lineage>
        <taxon>Eukaryota</taxon>
        <taxon>Metazoa</taxon>
        <taxon>Chordata</taxon>
        <taxon>Craniata</taxon>
        <taxon>Vertebrata</taxon>
        <taxon>Euteleostomi</taxon>
        <taxon>Mammalia</taxon>
        <taxon>Eutheria</taxon>
        <taxon>Laurasiatheria</taxon>
        <taxon>Artiodactyla</taxon>
        <taxon>Ruminantia</taxon>
        <taxon>Pecora</taxon>
        <taxon>Cervidae</taxon>
        <taxon>Odocoileinae</taxon>
        <taxon>Rangifer</taxon>
    </lineage>
</organism>
<keyword evidence="3" id="KW-1185">Reference proteome</keyword>
<accession>A0ABN8ZNF9</accession>
<feature type="region of interest" description="Disordered" evidence="1">
    <location>
        <begin position="141"/>
        <end position="208"/>
    </location>
</feature>
<proteinExistence type="predicted"/>
<sequence length="208" mass="21305">MGLDRSGLEILRLEGGTVAGGCGLYLRRTVPRPKAPACCPQEPGSHGGTGPGAPESVPRGGGQLAQLVLPRAAPTAGELPHLHTRAALGSVQAASRSTLTAISDLKLAAVDEKTWIHICLALTWCSRFSSGSADGDVAAVHGATAETQERKRGPAGKVRGAEQKGRKVPHTHTFGDGASGREAWYPSPLPPAPRSPCGAGTSSRELSG</sequence>